<reference evidence="2" key="2">
    <citation type="submission" date="2020-11" db="EMBL/GenBank/DDBJ databases">
        <authorList>
            <consortium name="DOE Joint Genome Institute"/>
            <person name="Kuo A."/>
            <person name="Miyauchi S."/>
            <person name="Kiss E."/>
            <person name="Drula E."/>
            <person name="Kohler A."/>
            <person name="Sanchez-Garcia M."/>
            <person name="Andreopoulos B."/>
            <person name="Barry K.W."/>
            <person name="Bonito G."/>
            <person name="Buee M."/>
            <person name="Carver A."/>
            <person name="Chen C."/>
            <person name="Cichocki N."/>
            <person name="Clum A."/>
            <person name="Culley D."/>
            <person name="Crous P.W."/>
            <person name="Fauchery L."/>
            <person name="Girlanda M."/>
            <person name="Hayes R."/>
            <person name="Keri Z."/>
            <person name="Labutti K."/>
            <person name="Lipzen A."/>
            <person name="Lombard V."/>
            <person name="Magnuson J."/>
            <person name="Maillard F."/>
            <person name="Morin E."/>
            <person name="Murat C."/>
            <person name="Nolan M."/>
            <person name="Ohm R."/>
            <person name="Pangilinan J."/>
            <person name="Pereira M."/>
            <person name="Perotto S."/>
            <person name="Peter M."/>
            <person name="Riley R."/>
            <person name="Sitrit Y."/>
            <person name="Stielow B."/>
            <person name="Szollosi G."/>
            <person name="Zifcakova L."/>
            <person name="Stursova M."/>
            <person name="Spatafora J.W."/>
            <person name="Tedersoo L."/>
            <person name="Vaario L.-M."/>
            <person name="Yamada A."/>
            <person name="Yan M."/>
            <person name="Wang P."/>
            <person name="Xu J."/>
            <person name="Bruns T."/>
            <person name="Baldrian P."/>
            <person name="Vilgalys R."/>
            <person name="Henrissat B."/>
            <person name="Grigoriev I.V."/>
            <person name="Hibbett D."/>
            <person name="Nagy L.G."/>
            <person name="Martin F.M."/>
        </authorList>
    </citation>
    <scope>NUCLEOTIDE SEQUENCE</scope>
    <source>
        <strain evidence="2">UH-Tt-Lm1</strain>
    </source>
</reference>
<evidence type="ECO:0000313" key="3">
    <source>
        <dbReference type="Proteomes" id="UP000736335"/>
    </source>
</evidence>
<evidence type="ECO:0008006" key="4">
    <source>
        <dbReference type="Google" id="ProtNLM"/>
    </source>
</evidence>
<reference evidence="2" key="1">
    <citation type="journal article" date="2020" name="Nat. Commun.">
        <title>Large-scale genome sequencing of mycorrhizal fungi provides insights into the early evolution of symbiotic traits.</title>
        <authorList>
            <person name="Miyauchi S."/>
            <person name="Kiss E."/>
            <person name="Kuo A."/>
            <person name="Drula E."/>
            <person name="Kohler A."/>
            <person name="Sanchez-Garcia M."/>
            <person name="Morin E."/>
            <person name="Andreopoulos B."/>
            <person name="Barry K.W."/>
            <person name="Bonito G."/>
            <person name="Buee M."/>
            <person name="Carver A."/>
            <person name="Chen C."/>
            <person name="Cichocki N."/>
            <person name="Clum A."/>
            <person name="Culley D."/>
            <person name="Crous P.W."/>
            <person name="Fauchery L."/>
            <person name="Girlanda M."/>
            <person name="Hayes R.D."/>
            <person name="Keri Z."/>
            <person name="LaButti K."/>
            <person name="Lipzen A."/>
            <person name="Lombard V."/>
            <person name="Magnuson J."/>
            <person name="Maillard F."/>
            <person name="Murat C."/>
            <person name="Nolan M."/>
            <person name="Ohm R.A."/>
            <person name="Pangilinan J."/>
            <person name="Pereira M.F."/>
            <person name="Perotto S."/>
            <person name="Peter M."/>
            <person name="Pfister S."/>
            <person name="Riley R."/>
            <person name="Sitrit Y."/>
            <person name="Stielow J.B."/>
            <person name="Szollosi G."/>
            <person name="Zifcakova L."/>
            <person name="Stursova M."/>
            <person name="Spatafora J.W."/>
            <person name="Tedersoo L."/>
            <person name="Vaario L.M."/>
            <person name="Yamada A."/>
            <person name="Yan M."/>
            <person name="Wang P."/>
            <person name="Xu J."/>
            <person name="Bruns T."/>
            <person name="Baldrian P."/>
            <person name="Vilgalys R."/>
            <person name="Dunand C."/>
            <person name="Henrissat B."/>
            <person name="Grigoriev I.V."/>
            <person name="Hibbett D."/>
            <person name="Nagy L.G."/>
            <person name="Martin F.M."/>
        </authorList>
    </citation>
    <scope>NUCLEOTIDE SEQUENCE</scope>
    <source>
        <strain evidence="2">UH-Tt-Lm1</strain>
    </source>
</reference>
<feature type="region of interest" description="Disordered" evidence="1">
    <location>
        <begin position="113"/>
        <end position="139"/>
    </location>
</feature>
<accession>A0A9P6HFG8</accession>
<dbReference type="AlphaFoldDB" id="A0A9P6HFG8"/>
<dbReference type="OrthoDB" id="2799468at2759"/>
<name>A0A9P6HFG8_9AGAM</name>
<dbReference type="Proteomes" id="UP000736335">
    <property type="component" value="Unassembled WGS sequence"/>
</dbReference>
<feature type="non-terminal residue" evidence="2">
    <location>
        <position position="187"/>
    </location>
</feature>
<evidence type="ECO:0000313" key="2">
    <source>
        <dbReference type="EMBL" id="KAF9784790.1"/>
    </source>
</evidence>
<evidence type="ECO:0000256" key="1">
    <source>
        <dbReference type="SAM" id="MobiDB-lite"/>
    </source>
</evidence>
<feature type="non-terminal residue" evidence="2">
    <location>
        <position position="1"/>
    </location>
</feature>
<comment type="caution">
    <text evidence="2">The sequence shown here is derived from an EMBL/GenBank/DDBJ whole genome shotgun (WGS) entry which is preliminary data.</text>
</comment>
<proteinExistence type="predicted"/>
<organism evidence="2 3">
    <name type="scientific">Thelephora terrestris</name>
    <dbReference type="NCBI Taxonomy" id="56493"/>
    <lineage>
        <taxon>Eukaryota</taxon>
        <taxon>Fungi</taxon>
        <taxon>Dikarya</taxon>
        <taxon>Basidiomycota</taxon>
        <taxon>Agaricomycotina</taxon>
        <taxon>Agaricomycetes</taxon>
        <taxon>Thelephorales</taxon>
        <taxon>Thelephoraceae</taxon>
        <taxon>Thelephora</taxon>
    </lineage>
</organism>
<sequence length="187" mass="20518">IDPEVLRAAALEDANRLLGETLSIDLDKVGAKDARILMSEEHKCLGYRPPSDSLAAKAQRSSTKHPESSLGLDAATLREAARADAERIKADRAININTLTAKEARRLQSEEQKALGYRPPPGSLSAEAQSVLDRRDRKPVTKELAAEIMSEEHRRLGHRPRSGSFAAIVQGLADRNQRHDTKLTIAD</sequence>
<dbReference type="EMBL" id="WIUZ02000008">
    <property type="protein sequence ID" value="KAF9784790.1"/>
    <property type="molecule type" value="Genomic_DNA"/>
</dbReference>
<feature type="region of interest" description="Disordered" evidence="1">
    <location>
        <begin position="47"/>
        <end position="72"/>
    </location>
</feature>
<protein>
    <recommendedName>
        <fullName evidence="4">SMP domain-containing protein</fullName>
    </recommendedName>
</protein>
<gene>
    <name evidence="2" type="ORF">BJ322DRAFT_988679</name>
</gene>
<keyword evidence="3" id="KW-1185">Reference proteome</keyword>